<dbReference type="Proteomes" id="UP000550729">
    <property type="component" value="Unassembled WGS sequence"/>
</dbReference>
<evidence type="ECO:0000313" key="2">
    <source>
        <dbReference type="Proteomes" id="UP000550729"/>
    </source>
</evidence>
<comment type="caution">
    <text evidence="1">The sequence shown here is derived from an EMBL/GenBank/DDBJ whole genome shotgun (WGS) entry which is preliminary data.</text>
</comment>
<protein>
    <submittedName>
        <fullName evidence="1">Uncharacterized protein</fullName>
    </submittedName>
</protein>
<keyword evidence="2" id="KW-1185">Reference proteome</keyword>
<name>A0A848L693_9ACTN</name>
<proteinExistence type="predicted"/>
<dbReference type="AlphaFoldDB" id="A0A848L693"/>
<evidence type="ECO:0000313" key="1">
    <source>
        <dbReference type="EMBL" id="NMO03128.1"/>
    </source>
</evidence>
<sequence length="79" mass="8357">MGIVQCSQVLRIEAHAATSSARPAFDIEAAGSRLRSPDAARVLVDRLRLRQFVGQLADPFADRGQLGGDVVEILGLVGA</sequence>
<accession>A0A848L693</accession>
<dbReference type="RefSeq" id="WP_170195636.1">
    <property type="nucleotide sequence ID" value="NZ_JABBNB010000020.1"/>
</dbReference>
<reference evidence="1 2" key="1">
    <citation type="submission" date="2020-04" db="EMBL/GenBank/DDBJ databases">
        <title>Gordonia sp. nov. TBRC 11910.</title>
        <authorList>
            <person name="Suriyachadkun C."/>
        </authorList>
    </citation>
    <scope>NUCLEOTIDE SEQUENCE [LARGE SCALE GENOMIC DNA]</scope>
    <source>
        <strain evidence="1 2">TBRC 11910</strain>
    </source>
</reference>
<dbReference type="EMBL" id="JABBNB010000020">
    <property type="protein sequence ID" value="NMO03128.1"/>
    <property type="molecule type" value="Genomic_DNA"/>
</dbReference>
<organism evidence="1 2">
    <name type="scientific">Gordonia asplenii</name>
    <dbReference type="NCBI Taxonomy" id="2725283"/>
    <lineage>
        <taxon>Bacteria</taxon>
        <taxon>Bacillati</taxon>
        <taxon>Actinomycetota</taxon>
        <taxon>Actinomycetes</taxon>
        <taxon>Mycobacteriales</taxon>
        <taxon>Gordoniaceae</taxon>
        <taxon>Gordonia</taxon>
    </lineage>
</organism>
<gene>
    <name evidence="1" type="ORF">HH308_18100</name>
</gene>